<organism evidence="2 3">
    <name type="scientific">Primorskyibacter flagellatus</name>
    <dbReference type="NCBI Taxonomy" id="1387277"/>
    <lineage>
        <taxon>Bacteria</taxon>
        <taxon>Pseudomonadati</taxon>
        <taxon>Pseudomonadota</taxon>
        <taxon>Alphaproteobacteria</taxon>
        <taxon>Rhodobacterales</taxon>
        <taxon>Roseobacteraceae</taxon>
        <taxon>Primorskyibacter</taxon>
    </lineage>
</organism>
<proteinExistence type="predicted"/>
<accession>A0A917A9E0</accession>
<reference evidence="3" key="1">
    <citation type="journal article" date="2019" name="Int. J. Syst. Evol. Microbiol.">
        <title>The Global Catalogue of Microorganisms (GCM) 10K type strain sequencing project: providing services to taxonomists for standard genome sequencing and annotation.</title>
        <authorList>
            <consortium name="The Broad Institute Genomics Platform"/>
            <consortium name="The Broad Institute Genome Sequencing Center for Infectious Disease"/>
            <person name="Wu L."/>
            <person name="Ma J."/>
        </authorList>
    </citation>
    <scope>NUCLEOTIDE SEQUENCE [LARGE SCALE GENOMIC DNA]</scope>
    <source>
        <strain evidence="3">CGMCC 1.12664</strain>
    </source>
</reference>
<dbReference type="RefSeq" id="WP_188477642.1">
    <property type="nucleotide sequence ID" value="NZ_BMFJ01000001.1"/>
</dbReference>
<evidence type="ECO:0000256" key="1">
    <source>
        <dbReference type="SAM" id="SignalP"/>
    </source>
</evidence>
<gene>
    <name evidence="2" type="ORF">GCM10011360_20990</name>
</gene>
<evidence type="ECO:0000313" key="2">
    <source>
        <dbReference type="EMBL" id="GGE32914.1"/>
    </source>
</evidence>
<keyword evidence="3" id="KW-1185">Reference proteome</keyword>
<name>A0A917A9E0_9RHOB</name>
<comment type="caution">
    <text evidence="2">The sequence shown here is derived from an EMBL/GenBank/DDBJ whole genome shotgun (WGS) entry which is preliminary data.</text>
</comment>
<sequence length="132" mass="14688">MKRLALALLLLATSVGAETPMTADQFDSYSRGKTFYFGSMGEPYGVEQYLDDRRVRWSFLDGQCVDGHWYEKNGMICFEYEASPDPGPQCWTFFQGAGGLVAQFQGDPSQTTLYEVQNADEPMTCLGPEVGV</sequence>
<protein>
    <submittedName>
        <fullName evidence="2">Uncharacterized protein</fullName>
    </submittedName>
</protein>
<feature type="signal peptide" evidence="1">
    <location>
        <begin position="1"/>
        <end position="17"/>
    </location>
</feature>
<dbReference type="EMBL" id="BMFJ01000001">
    <property type="protein sequence ID" value="GGE32914.1"/>
    <property type="molecule type" value="Genomic_DNA"/>
</dbReference>
<dbReference type="Proteomes" id="UP000612855">
    <property type="component" value="Unassembled WGS sequence"/>
</dbReference>
<dbReference type="AlphaFoldDB" id="A0A917A9E0"/>
<feature type="chain" id="PRO_5038047937" evidence="1">
    <location>
        <begin position="18"/>
        <end position="132"/>
    </location>
</feature>
<keyword evidence="1" id="KW-0732">Signal</keyword>
<evidence type="ECO:0000313" key="3">
    <source>
        <dbReference type="Proteomes" id="UP000612855"/>
    </source>
</evidence>